<gene>
    <name evidence="8" type="ORF">KTS45_00910</name>
</gene>
<sequence>MTEKREPPDPPDGPGGAAVLSRMTDPVVALDGELRVTFCNDAAEEVLASADADLPGTAVGELLPEAIAAAFRDECERAMETQSPSTFGIDYPPSDGRFEGRLYPSRTGLSVFFRDVSPRVRERSRLETRERALQRTYEIVGDVDRPFDRQVTELLSVVSDALGTEYGVLSRIDADADTYVFEALSGPTDCDFEAGDAVSLGATNCERVVRSGEPLVVDDIETDAPDLADRTGNAEWGIACYLGVPVSVEGSSYGTFCFYDTEPRTESFSEWDVTLVELLGNWVSAELESERTNARLESFAGMLAHELRNPLQIAHLYRQQAATGDEAAAEELAAALDRMAELIDVILVTAGGTDSVIEWEEVALADAASEAWKEARDDESGLVLETEQVVEADPMHLRYVLENLFSNAVVHAGPDVTVRVGDLPTGFYIADDGHGIEAAERSQVFEPGYTTDGGGIGLGLTYVDQLADTYDWDCTVTESHDGGARFEFTGTEPNAAD</sequence>
<evidence type="ECO:0000259" key="7">
    <source>
        <dbReference type="PROSITE" id="PS50109"/>
    </source>
</evidence>
<dbReference type="PANTHER" id="PTHR43711">
    <property type="entry name" value="TWO-COMPONENT HISTIDINE KINASE"/>
    <property type="match status" value="1"/>
</dbReference>
<keyword evidence="3" id="KW-0597">Phosphoprotein</keyword>
<dbReference type="SUPFAM" id="SSF55874">
    <property type="entry name" value="ATPase domain of HSP90 chaperone/DNA topoisomerase II/histidine kinase"/>
    <property type="match status" value="1"/>
</dbReference>
<dbReference type="Gene3D" id="3.30.450.40">
    <property type="match status" value="1"/>
</dbReference>
<dbReference type="CDD" id="cd00082">
    <property type="entry name" value="HisKA"/>
    <property type="match status" value="1"/>
</dbReference>
<evidence type="ECO:0000256" key="5">
    <source>
        <dbReference type="ARBA" id="ARBA00022777"/>
    </source>
</evidence>
<name>A0A8J7Y6U3_9EURY</name>
<keyword evidence="5" id="KW-0418">Kinase</keyword>
<dbReference type="SUPFAM" id="SSF47384">
    <property type="entry name" value="Homodimeric domain of signal transducing histidine kinase"/>
    <property type="match status" value="1"/>
</dbReference>
<dbReference type="GO" id="GO:0000155">
    <property type="term" value="F:phosphorelay sensor kinase activity"/>
    <property type="evidence" value="ECO:0007669"/>
    <property type="project" value="InterPro"/>
</dbReference>
<dbReference type="Gene3D" id="3.30.450.20">
    <property type="entry name" value="PAS domain"/>
    <property type="match status" value="1"/>
</dbReference>
<dbReference type="InterPro" id="IPR029016">
    <property type="entry name" value="GAF-like_dom_sf"/>
</dbReference>
<keyword evidence="4" id="KW-0808">Transferase</keyword>
<organism evidence="8 9">
    <name type="scientific">Haloarcula limicola</name>
    <dbReference type="NCBI Taxonomy" id="1429915"/>
    <lineage>
        <taxon>Archaea</taxon>
        <taxon>Methanobacteriati</taxon>
        <taxon>Methanobacteriota</taxon>
        <taxon>Stenosarchaea group</taxon>
        <taxon>Halobacteria</taxon>
        <taxon>Halobacteriales</taxon>
        <taxon>Haloarculaceae</taxon>
        <taxon>Haloarcula</taxon>
    </lineage>
</organism>
<evidence type="ECO:0000256" key="6">
    <source>
        <dbReference type="ARBA" id="ARBA00023012"/>
    </source>
</evidence>
<dbReference type="Pfam" id="PF01590">
    <property type="entry name" value="GAF"/>
    <property type="match status" value="1"/>
</dbReference>
<dbReference type="PANTHER" id="PTHR43711:SF1">
    <property type="entry name" value="HISTIDINE KINASE 1"/>
    <property type="match status" value="1"/>
</dbReference>
<dbReference type="InterPro" id="IPR000014">
    <property type="entry name" value="PAS"/>
</dbReference>
<dbReference type="EC" id="2.7.13.3" evidence="2"/>
<dbReference type="Proteomes" id="UP000766550">
    <property type="component" value="Unassembled WGS sequence"/>
</dbReference>
<dbReference type="PRINTS" id="PR00344">
    <property type="entry name" value="BCTRLSENSOR"/>
</dbReference>
<dbReference type="PROSITE" id="PS50109">
    <property type="entry name" value="HIS_KIN"/>
    <property type="match status" value="1"/>
</dbReference>
<comment type="caution">
    <text evidence="8">The sequence shown here is derived from an EMBL/GenBank/DDBJ whole genome shotgun (WGS) entry which is preliminary data.</text>
</comment>
<dbReference type="InterPro" id="IPR004358">
    <property type="entry name" value="Sig_transdc_His_kin-like_C"/>
</dbReference>
<dbReference type="InterPro" id="IPR003661">
    <property type="entry name" value="HisK_dim/P_dom"/>
</dbReference>
<dbReference type="InterPro" id="IPR013656">
    <property type="entry name" value="PAS_4"/>
</dbReference>
<keyword evidence="9" id="KW-1185">Reference proteome</keyword>
<dbReference type="CDD" id="cd00130">
    <property type="entry name" value="PAS"/>
    <property type="match status" value="1"/>
</dbReference>
<dbReference type="InterPro" id="IPR036890">
    <property type="entry name" value="HATPase_C_sf"/>
</dbReference>
<dbReference type="Pfam" id="PF02518">
    <property type="entry name" value="HATPase_c"/>
    <property type="match status" value="1"/>
</dbReference>
<dbReference type="InterPro" id="IPR035965">
    <property type="entry name" value="PAS-like_dom_sf"/>
</dbReference>
<evidence type="ECO:0000256" key="1">
    <source>
        <dbReference type="ARBA" id="ARBA00000085"/>
    </source>
</evidence>
<dbReference type="SUPFAM" id="SSF55785">
    <property type="entry name" value="PYP-like sensor domain (PAS domain)"/>
    <property type="match status" value="1"/>
</dbReference>
<evidence type="ECO:0000256" key="2">
    <source>
        <dbReference type="ARBA" id="ARBA00012438"/>
    </source>
</evidence>
<dbReference type="InterPro" id="IPR003018">
    <property type="entry name" value="GAF"/>
</dbReference>
<comment type="catalytic activity">
    <reaction evidence="1">
        <text>ATP + protein L-histidine = ADP + protein N-phospho-L-histidine.</text>
        <dbReference type="EC" id="2.7.13.3"/>
    </reaction>
</comment>
<dbReference type="RefSeq" id="WP_162315925.1">
    <property type="nucleotide sequence ID" value="NZ_JAHQXF010000001.1"/>
</dbReference>
<dbReference type="InterPro" id="IPR050736">
    <property type="entry name" value="Sensor_HK_Regulatory"/>
</dbReference>
<feature type="domain" description="Histidine kinase" evidence="7">
    <location>
        <begin position="302"/>
        <end position="494"/>
    </location>
</feature>
<proteinExistence type="predicted"/>
<evidence type="ECO:0000256" key="3">
    <source>
        <dbReference type="ARBA" id="ARBA00022553"/>
    </source>
</evidence>
<dbReference type="Gene3D" id="1.10.287.130">
    <property type="match status" value="1"/>
</dbReference>
<reference evidence="8 9" key="1">
    <citation type="submission" date="2021-06" db="EMBL/GenBank/DDBJ databases">
        <title>New haloarchaea isolates fom saline soil.</title>
        <authorList>
            <person name="Duran-Viseras A."/>
            <person name="Sanchez-Porro C.S."/>
            <person name="Ventosa A."/>
        </authorList>
    </citation>
    <scope>NUCLEOTIDE SEQUENCE [LARGE SCALE GENOMIC DNA]</scope>
    <source>
        <strain evidence="8 9">JCM 183640</strain>
    </source>
</reference>
<dbReference type="SMART" id="SM00065">
    <property type="entry name" value="GAF"/>
    <property type="match status" value="1"/>
</dbReference>
<evidence type="ECO:0000313" key="9">
    <source>
        <dbReference type="Proteomes" id="UP000766550"/>
    </source>
</evidence>
<dbReference type="InterPro" id="IPR003594">
    <property type="entry name" value="HATPase_dom"/>
</dbReference>
<dbReference type="Gene3D" id="3.30.565.10">
    <property type="entry name" value="Histidine kinase-like ATPase, C-terminal domain"/>
    <property type="match status" value="1"/>
</dbReference>
<dbReference type="EMBL" id="JAHQXF010000001">
    <property type="protein sequence ID" value="MBV0922749.1"/>
    <property type="molecule type" value="Genomic_DNA"/>
</dbReference>
<dbReference type="Pfam" id="PF08448">
    <property type="entry name" value="PAS_4"/>
    <property type="match status" value="1"/>
</dbReference>
<evidence type="ECO:0000313" key="8">
    <source>
        <dbReference type="EMBL" id="MBV0922749.1"/>
    </source>
</evidence>
<protein>
    <recommendedName>
        <fullName evidence="2">histidine kinase</fullName>
        <ecNumber evidence="2">2.7.13.3</ecNumber>
    </recommendedName>
</protein>
<dbReference type="SMART" id="SM00387">
    <property type="entry name" value="HATPase_c"/>
    <property type="match status" value="1"/>
</dbReference>
<keyword evidence="6" id="KW-0902">Two-component regulatory system</keyword>
<dbReference type="SUPFAM" id="SSF55781">
    <property type="entry name" value="GAF domain-like"/>
    <property type="match status" value="1"/>
</dbReference>
<dbReference type="AlphaFoldDB" id="A0A8J7Y6U3"/>
<accession>A0A8J7Y6U3</accession>
<dbReference type="InterPro" id="IPR036097">
    <property type="entry name" value="HisK_dim/P_sf"/>
</dbReference>
<dbReference type="OrthoDB" id="342253at2157"/>
<evidence type="ECO:0000256" key="4">
    <source>
        <dbReference type="ARBA" id="ARBA00022679"/>
    </source>
</evidence>
<dbReference type="SMART" id="SM00091">
    <property type="entry name" value="PAS"/>
    <property type="match status" value="1"/>
</dbReference>
<dbReference type="InterPro" id="IPR005467">
    <property type="entry name" value="His_kinase_dom"/>
</dbReference>